<comment type="caution">
    <text evidence="1">The sequence shown here is derived from an EMBL/GenBank/DDBJ whole genome shotgun (WGS) entry which is preliminary data.</text>
</comment>
<name>A0ABW7N277_9FLAO</name>
<sequence length="175" mass="20535">MQKAYLIFILILTFSCSQKDNRIKKFEKILGEKQTKALNSLVSDFEKNLDKLYPDLSTDQAYRKYLTDIISDSITNWEKFKFQSYKTNSEFHQSGLWNEIYVKDSIHGLQVNSIGKYLEALFNVRDSDSLVKKYWDIREAGGLLQNELFVNGVLSSNPDFNNYFHKRIVVLEFSF</sequence>
<reference evidence="1 2" key="1">
    <citation type="submission" date="2024-02" db="EMBL/GenBank/DDBJ databases">
        <title>A Gaetbulibacter species isolated from tidal flats and genomic insights of their niches.</title>
        <authorList>
            <person name="Ye Y."/>
        </authorList>
    </citation>
    <scope>NUCLEOTIDE SEQUENCE [LARGE SCALE GENOMIC DNA]</scope>
    <source>
        <strain evidence="1 2">KYW382</strain>
    </source>
</reference>
<accession>A0ABW7N277</accession>
<proteinExistence type="predicted"/>
<dbReference type="EMBL" id="JBAWKB010000012">
    <property type="protein sequence ID" value="MFH6773164.1"/>
    <property type="molecule type" value="Genomic_DNA"/>
</dbReference>
<evidence type="ECO:0000313" key="2">
    <source>
        <dbReference type="Proteomes" id="UP001610100"/>
    </source>
</evidence>
<organism evidence="1 2">
    <name type="scientific">Gaetbulibacter aestuarii</name>
    <dbReference type="NCBI Taxonomy" id="1502358"/>
    <lineage>
        <taxon>Bacteria</taxon>
        <taxon>Pseudomonadati</taxon>
        <taxon>Bacteroidota</taxon>
        <taxon>Flavobacteriia</taxon>
        <taxon>Flavobacteriales</taxon>
        <taxon>Flavobacteriaceae</taxon>
        <taxon>Gaetbulibacter</taxon>
    </lineage>
</organism>
<evidence type="ECO:0000313" key="1">
    <source>
        <dbReference type="EMBL" id="MFH6773164.1"/>
    </source>
</evidence>
<protein>
    <recommendedName>
        <fullName evidence="3">Lipoprotein</fullName>
    </recommendedName>
</protein>
<dbReference type="PROSITE" id="PS51257">
    <property type="entry name" value="PROKAR_LIPOPROTEIN"/>
    <property type="match status" value="1"/>
</dbReference>
<gene>
    <name evidence="1" type="ORF">V8G58_14595</name>
</gene>
<dbReference type="Proteomes" id="UP001610100">
    <property type="component" value="Unassembled WGS sequence"/>
</dbReference>
<dbReference type="RefSeq" id="WP_344741652.1">
    <property type="nucleotide sequence ID" value="NZ_BAABAY010000006.1"/>
</dbReference>
<keyword evidence="2" id="KW-1185">Reference proteome</keyword>
<evidence type="ECO:0008006" key="3">
    <source>
        <dbReference type="Google" id="ProtNLM"/>
    </source>
</evidence>